<dbReference type="AlphaFoldDB" id="A0A679P6V8"/>
<reference evidence="2" key="1">
    <citation type="submission" date="2019-04" db="EMBL/GenBank/DDBJ databases">
        <authorList>
            <person name="Melise S."/>
            <person name="Noan J."/>
            <person name="Okalmin O."/>
        </authorList>
    </citation>
    <scope>NUCLEOTIDE SEQUENCE</scope>
    <source>
        <strain evidence="2">FN9</strain>
    </source>
</reference>
<dbReference type="OrthoDB" id="5086246at2759"/>
<feature type="region of interest" description="Disordered" evidence="1">
    <location>
        <begin position="197"/>
        <end position="223"/>
    </location>
</feature>
<evidence type="ECO:0000313" key="2">
    <source>
        <dbReference type="EMBL" id="VIO55232.1"/>
    </source>
</evidence>
<feature type="compositionally biased region" description="Polar residues" evidence="1">
    <location>
        <begin position="261"/>
        <end position="272"/>
    </location>
</feature>
<feature type="compositionally biased region" description="Polar residues" evidence="1">
    <location>
        <begin position="199"/>
        <end position="209"/>
    </location>
</feature>
<gene>
    <name evidence="2" type="ORF">FUG_LOCUS145419</name>
</gene>
<organism evidence="2">
    <name type="scientific">Gibberella zeae</name>
    <name type="common">Wheat head blight fungus</name>
    <name type="synonym">Fusarium graminearum</name>
    <dbReference type="NCBI Taxonomy" id="5518"/>
    <lineage>
        <taxon>Eukaryota</taxon>
        <taxon>Fungi</taxon>
        <taxon>Dikarya</taxon>
        <taxon>Ascomycota</taxon>
        <taxon>Pezizomycotina</taxon>
        <taxon>Sordariomycetes</taxon>
        <taxon>Hypocreomycetidae</taxon>
        <taxon>Hypocreales</taxon>
        <taxon>Nectriaceae</taxon>
        <taxon>Fusarium</taxon>
    </lineage>
</organism>
<feature type="region of interest" description="Disordered" evidence="1">
    <location>
        <begin position="240"/>
        <end position="273"/>
    </location>
</feature>
<accession>A0A679P6V8</accession>
<protein>
    <submittedName>
        <fullName evidence="2">Uncharacterized protein</fullName>
    </submittedName>
</protein>
<name>A0A679P6V8_GIBZA</name>
<proteinExistence type="predicted"/>
<sequence>MARIYQTVRSVPRRKNTIQFIYHLTSGGDCTVAARLGGSMFWSAAASRDAGSWVKVLGHVEASDSTPTFDVSLTCSGAGSSSILVDSIFISDKVTPDTIGSGQLDFGSVPIPVVTTAIEPTSRIARTTDSWSANTAKASSTTSWNEASFARSTEMTMGSLYPISGSTDVTELKAERSPSVTDNTSNSYTPTIVDPEIINRSTSDGSTEVTMEGSLPVTGTTGTKSDAATFTISEDIEAPSDFTTTRPSEGHFGTTKVVDQGNDTPASKTTTAEPAELTGCSATCTLIEDYQ</sequence>
<dbReference type="EMBL" id="CAAKMV010000111">
    <property type="protein sequence ID" value="VIO55232.1"/>
    <property type="molecule type" value="Genomic_DNA"/>
</dbReference>
<evidence type="ECO:0000256" key="1">
    <source>
        <dbReference type="SAM" id="MobiDB-lite"/>
    </source>
</evidence>